<dbReference type="KEGG" id="mcad:Pan265_25450"/>
<evidence type="ECO:0000313" key="3">
    <source>
        <dbReference type="EMBL" id="QDU72672.1"/>
    </source>
</evidence>
<keyword evidence="1" id="KW-0255">Endonuclease</keyword>
<dbReference type="GO" id="GO:0004523">
    <property type="term" value="F:RNA-DNA hybrid ribonuclease activity"/>
    <property type="evidence" value="ECO:0007669"/>
    <property type="project" value="UniProtKB-EC"/>
</dbReference>
<dbReference type="InterPro" id="IPR024567">
    <property type="entry name" value="RNase_HII/HIII_dom"/>
</dbReference>
<dbReference type="Proteomes" id="UP000320386">
    <property type="component" value="Chromosome"/>
</dbReference>
<proteinExistence type="inferred from homology"/>
<comment type="similarity">
    <text evidence="1">Belongs to the RNase HII family.</text>
</comment>
<evidence type="ECO:0000259" key="2">
    <source>
        <dbReference type="Pfam" id="PF01351"/>
    </source>
</evidence>
<comment type="function">
    <text evidence="1">Endonuclease that specifically degrades the RNA of RNA-DNA hybrids.</text>
</comment>
<dbReference type="InterPro" id="IPR012337">
    <property type="entry name" value="RNaseH-like_sf"/>
</dbReference>
<gene>
    <name evidence="3" type="ORF">Pan265_25450</name>
</gene>
<dbReference type="OrthoDB" id="5498373at2"/>
<accession>A0A518C0C8</accession>
<dbReference type="Gene3D" id="3.30.420.10">
    <property type="entry name" value="Ribonuclease H-like superfamily/Ribonuclease H"/>
    <property type="match status" value="2"/>
</dbReference>
<organism evidence="3 4">
    <name type="scientific">Mucisphaera calidilacus</name>
    <dbReference type="NCBI Taxonomy" id="2527982"/>
    <lineage>
        <taxon>Bacteria</taxon>
        <taxon>Pseudomonadati</taxon>
        <taxon>Planctomycetota</taxon>
        <taxon>Phycisphaerae</taxon>
        <taxon>Phycisphaerales</taxon>
        <taxon>Phycisphaeraceae</taxon>
        <taxon>Mucisphaera</taxon>
    </lineage>
</organism>
<name>A0A518C0C8_9BACT</name>
<dbReference type="InterPro" id="IPR036397">
    <property type="entry name" value="RNaseH_sf"/>
</dbReference>
<reference evidence="3 4" key="1">
    <citation type="submission" date="2019-02" db="EMBL/GenBank/DDBJ databases">
        <title>Deep-cultivation of Planctomycetes and their phenomic and genomic characterization uncovers novel biology.</title>
        <authorList>
            <person name="Wiegand S."/>
            <person name="Jogler M."/>
            <person name="Boedeker C."/>
            <person name="Pinto D."/>
            <person name="Vollmers J."/>
            <person name="Rivas-Marin E."/>
            <person name="Kohn T."/>
            <person name="Peeters S.H."/>
            <person name="Heuer A."/>
            <person name="Rast P."/>
            <person name="Oberbeckmann S."/>
            <person name="Bunk B."/>
            <person name="Jeske O."/>
            <person name="Meyerdierks A."/>
            <person name="Storesund J.E."/>
            <person name="Kallscheuer N."/>
            <person name="Luecker S."/>
            <person name="Lage O.M."/>
            <person name="Pohl T."/>
            <person name="Merkel B.J."/>
            <person name="Hornburger P."/>
            <person name="Mueller R.-W."/>
            <person name="Bruemmer F."/>
            <person name="Labrenz M."/>
            <person name="Spormann A.M."/>
            <person name="Op den Camp H."/>
            <person name="Overmann J."/>
            <person name="Amann R."/>
            <person name="Jetten M.S.M."/>
            <person name="Mascher T."/>
            <person name="Medema M.H."/>
            <person name="Devos D.P."/>
            <person name="Kaster A.-K."/>
            <person name="Ovreas L."/>
            <person name="Rohde M."/>
            <person name="Galperin M.Y."/>
            <person name="Jogler C."/>
        </authorList>
    </citation>
    <scope>NUCLEOTIDE SEQUENCE [LARGE SCALE GENOMIC DNA]</scope>
    <source>
        <strain evidence="3 4">Pan265</strain>
    </source>
</reference>
<comment type="catalytic activity">
    <reaction evidence="1">
        <text>Endonucleolytic cleavage to 5'-phosphomonoester.</text>
        <dbReference type="EC" id="3.1.26.4"/>
    </reaction>
</comment>
<dbReference type="Pfam" id="PF01351">
    <property type="entry name" value="RNase_HII"/>
    <property type="match status" value="1"/>
</dbReference>
<dbReference type="RefSeq" id="WP_145446837.1">
    <property type="nucleotide sequence ID" value="NZ_CP036280.1"/>
</dbReference>
<protein>
    <recommendedName>
        <fullName evidence="1">Ribonuclease</fullName>
        <ecNumber evidence="1">3.1.26.4</ecNumber>
    </recommendedName>
</protein>
<dbReference type="EMBL" id="CP036280">
    <property type="protein sequence ID" value="QDU72672.1"/>
    <property type="molecule type" value="Genomic_DNA"/>
</dbReference>
<dbReference type="EC" id="3.1.26.4" evidence="1"/>
<dbReference type="GO" id="GO:0003676">
    <property type="term" value="F:nucleic acid binding"/>
    <property type="evidence" value="ECO:0007669"/>
    <property type="project" value="InterPro"/>
</dbReference>
<keyword evidence="1" id="KW-0378">Hydrolase</keyword>
<sequence length="322" mass="35694">MALICGIDEAGYGPLLGPLTLARVALEVPEPDADPWSLLDKAVSRTLGKRKGRLVVNDSKKLNVRSVGVVHLETSCLAFAGAADRDTTDVGLFFDGLHETSHRQLDHLPWYAPTQEQPWQPLPTALTEGELAIARSMLRTAMASAGISVRDMAVSLVFEDAFNDLVRKTHSKASASFTYVARHLMAIWRDLGQEQPVVVIDRQSGRTRYRELIAMLLPDATIRVLDESPERSAYHVREGDRSMTLGFETKADGNHFPVALASMLAKYSRELMMERLNGWFTRQLPDLTPTAGYAVDGRRFVNDITPHLPAMGIETNQICRIA</sequence>
<keyword evidence="1" id="KW-0540">Nuclease</keyword>
<dbReference type="SUPFAM" id="SSF53098">
    <property type="entry name" value="Ribonuclease H-like"/>
    <property type="match status" value="1"/>
</dbReference>
<evidence type="ECO:0000313" key="4">
    <source>
        <dbReference type="Proteomes" id="UP000320386"/>
    </source>
</evidence>
<feature type="domain" description="RNase H type-2" evidence="2">
    <location>
        <begin position="244"/>
        <end position="297"/>
    </location>
</feature>
<dbReference type="AlphaFoldDB" id="A0A518C0C8"/>
<evidence type="ECO:0000256" key="1">
    <source>
        <dbReference type="RuleBase" id="RU003515"/>
    </source>
</evidence>
<keyword evidence="4" id="KW-1185">Reference proteome</keyword>